<proteinExistence type="predicted"/>
<protein>
    <submittedName>
        <fullName evidence="1">Ferric reductase transmembrane component</fullName>
    </submittedName>
</protein>
<keyword evidence="1" id="KW-0472">Membrane</keyword>
<evidence type="ECO:0000313" key="1">
    <source>
        <dbReference type="EMBL" id="QFZ29252.1"/>
    </source>
</evidence>
<dbReference type="Proteomes" id="UP000326582">
    <property type="component" value="Chromosome 5"/>
</dbReference>
<keyword evidence="2" id="KW-1185">Reference proteome</keyword>
<reference evidence="2" key="1">
    <citation type="journal article" date="2019" name="MBio">
        <title>Comparative genomics for the elucidation of multidrug resistance (MDR) in Candida lusitaniae.</title>
        <authorList>
            <person name="Kannan A."/>
            <person name="Asner S.A."/>
            <person name="Trachsel E."/>
            <person name="Kelly S."/>
            <person name="Parker J."/>
            <person name="Sanglard D."/>
        </authorList>
    </citation>
    <scope>NUCLEOTIDE SEQUENCE [LARGE SCALE GENOMIC DNA]</scope>
    <source>
        <strain evidence="2">P1</strain>
    </source>
</reference>
<organism evidence="1 2">
    <name type="scientific">Clavispora lusitaniae</name>
    <name type="common">Candida lusitaniae</name>
    <dbReference type="NCBI Taxonomy" id="36911"/>
    <lineage>
        <taxon>Eukaryota</taxon>
        <taxon>Fungi</taxon>
        <taxon>Dikarya</taxon>
        <taxon>Ascomycota</taxon>
        <taxon>Saccharomycotina</taxon>
        <taxon>Pichiomycetes</taxon>
        <taxon>Metschnikowiaceae</taxon>
        <taxon>Clavispora</taxon>
    </lineage>
</organism>
<name>A0ACD0WNX6_CLALS</name>
<gene>
    <name evidence="1" type="ORF">EJF14_50482</name>
</gene>
<sequence length="733" mass="83645">MRPLSNVRFFFRLVPYKDGRVSGAGSAVFLLLQSLMVAIKKLAAGAAVLSTALADIDGTTLVHKDQIPALACSTLIAKSVIFTKAKDGGYCSVKNQPALGTMAHCLMSMPHKGGIDYFIYHTCAKNNLTEEQFMDAYNNATDLLVKNVTAYPGYNLTKPFYLPVQMGKKKLRGAYDSILGRWYNYNRAHIYSWVLLAYWGFLVVLAGLGRIAEFAFPSLVHSFNGKVSNTFRKYITLPALAGRRRTQHGTIFKIFDFVIPTRWESIMISIWLILCLSFNVANYHHDSPNVLWKQRRNEMGRKIADRTGIISLYMIPQLMLFAGRNNFLQWISGWTQARFLVIHHWYARAAWLMMVLHTIGMTYNGKALGKYETRNKQPYVRWGYVSLIASCIMVFHSLAVMRKKNYEMFVFAHNLLGAIFVAGAWLHVKPKEFGQYMYAAAAVWCFDKFCRLCRMAWFGVKTADVQLIADETLKVKIPRPSSWKPAPLQHAFIYFFRPTCFWQSHPFTIVDSVLEKNTITFYIKVKGGMTHGLYQYLSTQPDQRANIKCSVEGPYGHRQPLQHYSSVSYITGGNGIPGLYASALDLSSKNAGQNVKLYWVIRHWKSVEWFYEELKRLQGTNVQPIVYVTQFDTPLDKCFIEKFEDNTSTNEKKSEDSNGNHINNLIEKLSFVDFRPGRPNVEELILQDINESSGAIAFVACGHSTYVDETRKVVANNLPDGKRVDFFDQIQIW</sequence>
<evidence type="ECO:0000313" key="2">
    <source>
        <dbReference type="Proteomes" id="UP000326582"/>
    </source>
</evidence>
<keyword evidence="1" id="KW-0812">Transmembrane</keyword>
<accession>A0ACD0WNX6</accession>
<dbReference type="EMBL" id="CP038488">
    <property type="protein sequence ID" value="QFZ29252.1"/>
    <property type="molecule type" value="Genomic_DNA"/>
</dbReference>